<proteinExistence type="predicted"/>
<evidence type="ECO:0000313" key="1">
    <source>
        <dbReference type="EnsemblPlants" id="Zm00001eb080100_P001"/>
    </source>
</evidence>
<reference evidence="1" key="3">
    <citation type="submission" date="2021-05" db="UniProtKB">
        <authorList>
            <consortium name="EnsemblPlants"/>
        </authorList>
    </citation>
    <scope>IDENTIFICATION</scope>
    <source>
        <strain evidence="1">cv. B73</strain>
    </source>
</reference>
<dbReference type="EnsemblPlants" id="Zm00001eb080100_T001">
    <property type="protein sequence ID" value="Zm00001eb080100_P001"/>
    <property type="gene ID" value="Zm00001eb080100"/>
</dbReference>
<organism evidence="1 2">
    <name type="scientific">Zea mays</name>
    <name type="common">Maize</name>
    <dbReference type="NCBI Taxonomy" id="4577"/>
    <lineage>
        <taxon>Eukaryota</taxon>
        <taxon>Viridiplantae</taxon>
        <taxon>Streptophyta</taxon>
        <taxon>Embryophyta</taxon>
        <taxon>Tracheophyta</taxon>
        <taxon>Spermatophyta</taxon>
        <taxon>Magnoliopsida</taxon>
        <taxon>Liliopsida</taxon>
        <taxon>Poales</taxon>
        <taxon>Poaceae</taxon>
        <taxon>PACMAD clade</taxon>
        <taxon>Panicoideae</taxon>
        <taxon>Andropogonodae</taxon>
        <taxon>Andropogoneae</taxon>
        <taxon>Tripsacinae</taxon>
        <taxon>Zea</taxon>
    </lineage>
</organism>
<keyword evidence="2" id="KW-1185">Reference proteome</keyword>
<reference evidence="1" key="2">
    <citation type="submission" date="2019-07" db="EMBL/GenBank/DDBJ databases">
        <authorList>
            <person name="Seetharam A."/>
            <person name="Woodhouse M."/>
            <person name="Cannon E."/>
        </authorList>
    </citation>
    <scope>NUCLEOTIDE SEQUENCE [LARGE SCALE GENOMIC DNA]</scope>
    <source>
        <strain evidence="1">cv. B73</strain>
    </source>
</reference>
<accession>A0A804MEV1</accession>
<evidence type="ECO:0000313" key="2">
    <source>
        <dbReference type="Proteomes" id="UP000007305"/>
    </source>
</evidence>
<dbReference type="Gramene" id="Zm00001eb080100_T001">
    <property type="protein sequence ID" value="Zm00001eb080100_P001"/>
    <property type="gene ID" value="Zm00001eb080100"/>
</dbReference>
<dbReference type="AlphaFoldDB" id="A0A804MEV1"/>
<dbReference type="InParanoid" id="A0A804MEV1"/>
<dbReference type="Proteomes" id="UP000007305">
    <property type="component" value="Chromosome 2"/>
</dbReference>
<name>A0A804MEV1_MAIZE</name>
<protein>
    <submittedName>
        <fullName evidence="1">Uncharacterized protein</fullName>
    </submittedName>
</protein>
<reference evidence="2" key="1">
    <citation type="submission" date="2015-12" db="EMBL/GenBank/DDBJ databases">
        <title>Update maize B73 reference genome by single molecule sequencing technologies.</title>
        <authorList>
            <consortium name="Maize Genome Sequencing Project"/>
            <person name="Ware D."/>
        </authorList>
    </citation>
    <scope>NUCLEOTIDE SEQUENCE [LARGE SCALE GENOMIC DNA]</scope>
    <source>
        <strain evidence="2">cv. B73</strain>
    </source>
</reference>
<sequence>MRSYSCAGNKIRAVSKQNVMESRTRVPGGQMTFFTIGEYLKKARTSAGGFYMSGAHWEREKPKSCPCKCGEVASNPQSRNDSVRISSFHKKNSKFQEKTRTNRNCACRYCPLQFSMFGYPHSNISVYKGSKKNLNFLLDRLMHIVRQPIYSTPKRTQRYMSIWHSSQERFWAVIHRLRIYISSLNGT</sequence>